<feature type="domain" description="Fimbrial-type adhesion" evidence="3">
    <location>
        <begin position="28"/>
        <end position="187"/>
    </location>
</feature>
<dbReference type="EMBL" id="CP002745">
    <property type="protein sequence ID" value="AEK63401.1"/>
    <property type="molecule type" value="Genomic_DNA"/>
</dbReference>
<reference evidence="4 5" key="4">
    <citation type="journal article" date="2010" name="Environ. Microbiol.">
        <title>The bacterial genus Collimonas: mycophagy, weathering and other adaptive solutions to life in oligotrophic soil environments.</title>
        <authorList>
            <person name="Leveau J.H."/>
            <person name="Uroz S."/>
            <person name="de Boer W."/>
        </authorList>
    </citation>
    <scope>NUCLEOTIDE SEQUENCE [LARGE SCALE GENOMIC DNA]</scope>
    <source>
        <strain evidence="4 5">Ter331</strain>
    </source>
</reference>
<dbReference type="HOGENOM" id="CLU_088965_2_0_4"/>
<accession>G0ADD9</accession>
<reference evidence="4 5" key="1">
    <citation type="journal article" date="2004" name="Environ. Microbiol.">
        <title>Phylogeny-function analysis of (meta)genomic libraries: screening for expression of ribosomal RNA genes by large-insert library fluorescent in situ hybridization (LIL-FISH).</title>
        <authorList>
            <person name="Leveau J.H."/>
            <person name="Gerards S."/>
            <person name="de Boer W."/>
            <person name="van Veen J.A."/>
        </authorList>
    </citation>
    <scope>NUCLEOTIDE SEQUENCE [LARGE SCALE GENOMIC DNA]</scope>
    <source>
        <strain evidence="4 5">Ter331</strain>
    </source>
</reference>
<name>G0ADD9_COLFT</name>
<evidence type="ECO:0000256" key="1">
    <source>
        <dbReference type="ARBA" id="ARBA00022729"/>
    </source>
</evidence>
<sequence>MKKNALIVALLAAAGFIATPAFAVDGTITITGEIKGLTCTVSGGPGTTPGTGGDFSVDLLPVQTTALAAAGNVAAAKPFSIMLGTGPGATCPDGTRAAILFDTTSAAINPATGNLANLATGTPATNVEVQILDSNAANAPLNLATGTPSAEVTVAGNTAVLPFQAQYIAVGGASTVGLVDTNVRYTVVFP</sequence>
<protein>
    <submittedName>
        <fullName evidence="4">Fimbrial protein</fullName>
    </submittedName>
</protein>
<feature type="signal peptide" evidence="2">
    <location>
        <begin position="1"/>
        <end position="23"/>
    </location>
</feature>
<dbReference type="Proteomes" id="UP000008392">
    <property type="component" value="Chromosome"/>
</dbReference>
<organism evidence="4 5">
    <name type="scientific">Collimonas fungivorans (strain Ter331)</name>
    <dbReference type="NCBI Taxonomy" id="1005048"/>
    <lineage>
        <taxon>Bacteria</taxon>
        <taxon>Pseudomonadati</taxon>
        <taxon>Pseudomonadota</taxon>
        <taxon>Betaproteobacteria</taxon>
        <taxon>Burkholderiales</taxon>
        <taxon>Oxalobacteraceae</taxon>
        <taxon>Collimonas</taxon>
    </lineage>
</organism>
<evidence type="ECO:0000313" key="4">
    <source>
        <dbReference type="EMBL" id="AEK63401.1"/>
    </source>
</evidence>
<reference evidence="4 5" key="5">
    <citation type="journal article" date="2011" name="ISME J.">
        <title>Dual transcriptional profiling of a bacterial/fungal confrontation: Collimonas fungivorans versus Aspergillus niger.</title>
        <authorList>
            <person name="Mela F."/>
            <person name="Fritsche K."/>
            <person name="de Boer W."/>
            <person name="van Veen J.A."/>
            <person name="de Graaff L.H."/>
            <person name="van den Berg M."/>
            <person name="Leveau J.H."/>
        </authorList>
    </citation>
    <scope>NUCLEOTIDE SEQUENCE [LARGE SCALE GENOMIC DNA]</scope>
    <source>
        <strain evidence="4 5">Ter331</strain>
    </source>
</reference>
<proteinExistence type="predicted"/>
<keyword evidence="1 2" id="KW-0732">Signal</keyword>
<dbReference type="InterPro" id="IPR008966">
    <property type="entry name" value="Adhesion_dom_sf"/>
</dbReference>
<dbReference type="InterPro" id="IPR050263">
    <property type="entry name" value="Bact_Fimbrial_Adh_Pro"/>
</dbReference>
<dbReference type="RefSeq" id="WP_014007553.1">
    <property type="nucleotide sequence ID" value="NC_015856.1"/>
</dbReference>
<dbReference type="InterPro" id="IPR000259">
    <property type="entry name" value="Adhesion_dom_fimbrial"/>
</dbReference>
<dbReference type="GO" id="GO:0043709">
    <property type="term" value="P:cell adhesion involved in single-species biofilm formation"/>
    <property type="evidence" value="ECO:0007669"/>
    <property type="project" value="TreeGrafter"/>
</dbReference>
<evidence type="ECO:0000256" key="2">
    <source>
        <dbReference type="SAM" id="SignalP"/>
    </source>
</evidence>
<dbReference type="SUPFAM" id="SSF49401">
    <property type="entry name" value="Bacterial adhesins"/>
    <property type="match status" value="1"/>
</dbReference>
<gene>
    <name evidence="4" type="primary">fimA</name>
    <name evidence="4" type="ordered locus">CFU_3577</name>
</gene>
<evidence type="ECO:0000313" key="5">
    <source>
        <dbReference type="Proteomes" id="UP000008392"/>
    </source>
</evidence>
<reference evidence="5" key="6">
    <citation type="submission" date="2011-05" db="EMBL/GenBank/DDBJ databases">
        <title>Complete sequence of Collimonas fungivorans Ter331.</title>
        <authorList>
            <person name="Leveau J.H."/>
        </authorList>
    </citation>
    <scope>NUCLEOTIDE SEQUENCE [LARGE SCALE GENOMIC DNA]</scope>
    <source>
        <strain evidence="5">Ter331</strain>
    </source>
</reference>
<dbReference type="eggNOG" id="COG3539">
    <property type="taxonomic scope" value="Bacteria"/>
</dbReference>
<dbReference type="STRING" id="1005048.CFU_3577"/>
<dbReference type="GO" id="GO:0009289">
    <property type="term" value="C:pilus"/>
    <property type="evidence" value="ECO:0007669"/>
    <property type="project" value="InterPro"/>
</dbReference>
<dbReference type="Pfam" id="PF00419">
    <property type="entry name" value="Fimbrial"/>
    <property type="match status" value="1"/>
</dbReference>
<reference evidence="4 5" key="2">
    <citation type="journal article" date="2006" name="J. Microbiol. Methods">
        <title>Genomic flank-sequencing of plasposon insertion sites for rapid identification of functional genes.</title>
        <authorList>
            <person name="Leveau J.H."/>
            <person name="Gerards S."/>
            <person name="Fritsche K."/>
            <person name="Zondag G."/>
            <person name="van Veen J.A."/>
        </authorList>
    </citation>
    <scope>NUCLEOTIDE SEQUENCE [LARGE SCALE GENOMIC DNA]</scope>
    <source>
        <strain evidence="4 5">Ter331</strain>
    </source>
</reference>
<keyword evidence="5" id="KW-1185">Reference proteome</keyword>
<feature type="chain" id="PRO_5003396634" evidence="2">
    <location>
        <begin position="24"/>
        <end position="190"/>
    </location>
</feature>
<dbReference type="KEGG" id="cfu:CFU_3577"/>
<dbReference type="Gene3D" id="2.60.40.1090">
    <property type="entry name" value="Fimbrial-type adhesion domain"/>
    <property type="match status" value="1"/>
</dbReference>
<evidence type="ECO:0000259" key="3">
    <source>
        <dbReference type="Pfam" id="PF00419"/>
    </source>
</evidence>
<dbReference type="InterPro" id="IPR036937">
    <property type="entry name" value="Adhesion_dom_fimbrial_sf"/>
</dbReference>
<dbReference type="AlphaFoldDB" id="G0ADD9"/>
<reference evidence="4 5" key="3">
    <citation type="journal article" date="2008" name="FEMS Microbiol. Ecol.">
        <title>Identification and characterization of genes underlying chitinolysis in Collimonas fungivorans Ter331.</title>
        <authorList>
            <person name="Fritsche K."/>
            <person name="de Boer W."/>
            <person name="Gerards S."/>
            <person name="van den Berg M."/>
            <person name="van Veen J.A."/>
            <person name="Leveau J.H."/>
        </authorList>
    </citation>
    <scope>NUCLEOTIDE SEQUENCE [LARGE SCALE GENOMIC DNA]</scope>
    <source>
        <strain evidence="4 5">Ter331</strain>
    </source>
</reference>
<dbReference type="PANTHER" id="PTHR33420:SF3">
    <property type="entry name" value="FIMBRIAL SUBUNIT ELFA"/>
    <property type="match status" value="1"/>
</dbReference>
<dbReference type="PANTHER" id="PTHR33420">
    <property type="entry name" value="FIMBRIAL SUBUNIT ELFA-RELATED"/>
    <property type="match status" value="1"/>
</dbReference>